<dbReference type="GO" id="GO:0009432">
    <property type="term" value="P:SOS response"/>
    <property type="evidence" value="ECO:0007669"/>
    <property type="project" value="TreeGrafter"/>
</dbReference>
<feature type="coiled-coil region" evidence="10">
    <location>
        <begin position="161"/>
        <end position="195"/>
    </location>
</feature>
<dbReference type="AlphaFoldDB" id="R6WRS7"/>
<dbReference type="GO" id="GO:0006281">
    <property type="term" value="P:DNA repair"/>
    <property type="evidence" value="ECO:0007669"/>
    <property type="project" value="UniProtKB-KW"/>
</dbReference>
<dbReference type="RefSeq" id="WP_021719905.1">
    <property type="nucleotide sequence ID" value="NZ_FR892783.1"/>
</dbReference>
<dbReference type="PANTHER" id="PTHR11059:SF0">
    <property type="entry name" value="DNA REPAIR PROTEIN RECN"/>
    <property type="match status" value="1"/>
</dbReference>
<comment type="function">
    <text evidence="1 9">May be involved in recombinational repair of damaged DNA.</text>
</comment>
<dbReference type="InterPro" id="IPR003395">
    <property type="entry name" value="RecF/RecN/SMC_N"/>
</dbReference>
<evidence type="ECO:0000313" key="13">
    <source>
        <dbReference type="Proteomes" id="UP000014937"/>
    </source>
</evidence>
<evidence type="ECO:0000256" key="4">
    <source>
        <dbReference type="ARBA" id="ARBA00022741"/>
    </source>
</evidence>
<evidence type="ECO:0000256" key="2">
    <source>
        <dbReference type="ARBA" id="ARBA00009441"/>
    </source>
</evidence>
<keyword evidence="10" id="KW-0175">Coiled coil</keyword>
<dbReference type="Gene3D" id="3.40.50.300">
    <property type="entry name" value="P-loop containing nucleotide triphosphate hydrolases"/>
    <property type="match status" value="2"/>
</dbReference>
<evidence type="ECO:0000259" key="11">
    <source>
        <dbReference type="Pfam" id="PF02463"/>
    </source>
</evidence>
<comment type="caution">
    <text evidence="12">The sequence shown here is derived from an EMBL/GenBank/DDBJ whole genome shotgun (WGS) entry which is preliminary data.</text>
</comment>
<dbReference type="SUPFAM" id="SSF52540">
    <property type="entry name" value="P-loop containing nucleoside triphosphate hydrolases"/>
    <property type="match status" value="1"/>
</dbReference>
<sequence length="577" mass="63376">MLQSLHVHNFALLEDAHADFTSGFNVFTGETGAGKSILIDAFGMVLGGRSSADYVRSGTDGLWVQAVFDVSGQQEIKALLAEHGLEPEEDLFLKRQISAAGKSRAFINGVQVPLAVLKAIGARLVDIHGQHENQALLKPDAPLHLTDAFGGPKLAQALQEYKQLYSEYTAAVKHLSKLEQENEQQDLLLDRYAWEIKEISDAALKPGEEDGLEAEARLLQNSERIMKAVDSSYQQLDEEDAILSRLARVRDQLQYAARYDSRLAPLAECADSAWISLDDCRTELSEYMAGSEFNGERAAQVQHRLDIIYRLQKKYGGSTQSALEYLQQTQEKLEQLQQIAKLLEQAQKAVAEAVVRLGRAAAVLTQLREASAQALAQRITQHIRDLAMPNGVLQIKCGQLDKFMPLGRDELKFIFSANMGEPLNDLEKVASGGELSRIALAVKTVLMNSGDVATMVFDEIDTGVGGVTAQKMAEKIAAISSVGQVLCITHLPQIAAFADNHIHIEKQSADGRTVTQLTTLDYNGRLQELVRMTAGRRRGVVRMRAGEPASRAAFESATELLQGAEQIKSSLKQLQEK</sequence>
<dbReference type="InterPro" id="IPR027417">
    <property type="entry name" value="P-loop_NTPase"/>
</dbReference>
<accession>R6WRS7</accession>
<evidence type="ECO:0000256" key="9">
    <source>
        <dbReference type="PIRNR" id="PIRNR003128"/>
    </source>
</evidence>
<dbReference type="FunFam" id="3.40.50.300:FF:000319">
    <property type="entry name" value="DNA repair protein RecN"/>
    <property type="match status" value="1"/>
</dbReference>
<dbReference type="PIRSF" id="PIRSF003128">
    <property type="entry name" value="RecN"/>
    <property type="match status" value="1"/>
</dbReference>
<name>R6WRS7_9FIRM</name>
<dbReference type="HOGENOM" id="CLU_018297_3_1_9"/>
<keyword evidence="5 9" id="KW-0227">DNA damage</keyword>
<dbReference type="PANTHER" id="PTHR11059">
    <property type="entry name" value="DNA REPAIR PROTEIN RECN"/>
    <property type="match status" value="1"/>
</dbReference>
<keyword evidence="4" id="KW-0547">Nucleotide-binding</keyword>
<dbReference type="GO" id="GO:0006310">
    <property type="term" value="P:DNA recombination"/>
    <property type="evidence" value="ECO:0007669"/>
    <property type="project" value="InterPro"/>
</dbReference>
<evidence type="ECO:0000313" key="12">
    <source>
        <dbReference type="EMBL" id="CDD12070.1"/>
    </source>
</evidence>
<dbReference type="Proteomes" id="UP000014937">
    <property type="component" value="Unassembled WGS sequence"/>
</dbReference>
<feature type="coiled-coil region" evidence="10">
    <location>
        <begin position="319"/>
        <end position="356"/>
    </location>
</feature>
<gene>
    <name evidence="12" type="ORF">BN587_00827</name>
</gene>
<evidence type="ECO:0000256" key="3">
    <source>
        <dbReference type="ARBA" id="ARBA00021315"/>
    </source>
</evidence>
<evidence type="ECO:0000256" key="8">
    <source>
        <dbReference type="ARBA" id="ARBA00033408"/>
    </source>
</evidence>
<dbReference type="GO" id="GO:0005524">
    <property type="term" value="F:ATP binding"/>
    <property type="evidence" value="ECO:0007669"/>
    <property type="project" value="UniProtKB-KW"/>
</dbReference>
<reference evidence="12" key="1">
    <citation type="submission" date="2012-11" db="EMBL/GenBank/DDBJ databases">
        <title>Dependencies among metagenomic species, viruses, plasmids and units of genetic variation.</title>
        <authorList>
            <person name="Nielsen H.B."/>
            <person name="Almeida M."/>
            <person name="Juncker A.S."/>
            <person name="Rasmussen S."/>
            <person name="Li J."/>
            <person name="Sunagawa S."/>
            <person name="Plichta D."/>
            <person name="Gautier L."/>
            <person name="Le Chatelier E."/>
            <person name="Peletier E."/>
            <person name="Bonde I."/>
            <person name="Nielsen T."/>
            <person name="Manichanh C."/>
            <person name="Arumugam M."/>
            <person name="Batto J."/>
            <person name="Santos M.B.Q.D."/>
            <person name="Blom N."/>
            <person name="Borruel N."/>
            <person name="Burgdorf K.S."/>
            <person name="Boumezbeur F."/>
            <person name="Casellas F."/>
            <person name="Dore J."/>
            <person name="Guarner F."/>
            <person name="Hansen T."/>
            <person name="Hildebrand F."/>
            <person name="Kaas R.S."/>
            <person name="Kennedy S."/>
            <person name="Kristiansen K."/>
            <person name="Kultima J.R."/>
            <person name="Leonard P."/>
            <person name="Levenez F."/>
            <person name="Lund O."/>
            <person name="Moumen B."/>
            <person name="Le Paslier D."/>
            <person name="Pons N."/>
            <person name="Pedersen O."/>
            <person name="Prifti E."/>
            <person name="Qin J."/>
            <person name="Raes J."/>
            <person name="Tap J."/>
            <person name="Tims S."/>
            <person name="Ussery D.W."/>
            <person name="Yamada T."/>
            <person name="MetaHit consortium"/>
            <person name="Renault P."/>
            <person name="Sicheritz-Ponten T."/>
            <person name="Bork P."/>
            <person name="Wang J."/>
            <person name="Brunak S."/>
            <person name="Ehrlich S.D."/>
        </authorList>
    </citation>
    <scope>NUCLEOTIDE SEQUENCE [LARGE SCALE GENOMIC DNA]</scope>
</reference>
<dbReference type="InterPro" id="IPR004604">
    <property type="entry name" value="DNA_recomb/repair_RecN"/>
</dbReference>
<evidence type="ECO:0000256" key="7">
    <source>
        <dbReference type="ARBA" id="ARBA00023204"/>
    </source>
</evidence>
<evidence type="ECO:0000256" key="10">
    <source>
        <dbReference type="SAM" id="Coils"/>
    </source>
</evidence>
<dbReference type="NCBIfam" id="TIGR00634">
    <property type="entry name" value="recN"/>
    <property type="match status" value="1"/>
</dbReference>
<organism evidence="12 13">
    <name type="scientific">Phascolarctobacterium succinatutens CAG:287</name>
    <dbReference type="NCBI Taxonomy" id="1263101"/>
    <lineage>
        <taxon>Bacteria</taxon>
        <taxon>Bacillati</taxon>
        <taxon>Bacillota</taxon>
        <taxon>Negativicutes</taxon>
        <taxon>Acidaminococcales</taxon>
        <taxon>Acidaminococcaceae</taxon>
        <taxon>Phascolarctobacterium</taxon>
    </lineage>
</organism>
<feature type="domain" description="RecF/RecN/SMC N-terminal" evidence="11">
    <location>
        <begin position="1"/>
        <end position="508"/>
    </location>
</feature>
<dbReference type="Pfam" id="PF02463">
    <property type="entry name" value="SMC_N"/>
    <property type="match status" value="1"/>
</dbReference>
<evidence type="ECO:0000256" key="5">
    <source>
        <dbReference type="ARBA" id="ARBA00022763"/>
    </source>
</evidence>
<keyword evidence="7 9" id="KW-0234">DNA repair</keyword>
<evidence type="ECO:0000256" key="1">
    <source>
        <dbReference type="ARBA" id="ARBA00003618"/>
    </source>
</evidence>
<proteinExistence type="inferred from homology"/>
<dbReference type="CDD" id="cd03241">
    <property type="entry name" value="ABC_RecN"/>
    <property type="match status" value="2"/>
</dbReference>
<dbReference type="EMBL" id="CBGL010000111">
    <property type="protein sequence ID" value="CDD12070.1"/>
    <property type="molecule type" value="Genomic_DNA"/>
</dbReference>
<evidence type="ECO:0000256" key="6">
    <source>
        <dbReference type="ARBA" id="ARBA00022840"/>
    </source>
</evidence>
<protein>
    <recommendedName>
        <fullName evidence="3 9">DNA repair protein RecN</fullName>
    </recommendedName>
    <alternativeName>
        <fullName evidence="8 9">Recombination protein N</fullName>
    </alternativeName>
</protein>
<keyword evidence="6" id="KW-0067">ATP-binding</keyword>
<comment type="similarity">
    <text evidence="2 9">Belongs to the RecN family.</text>
</comment>
<dbReference type="GO" id="GO:0043590">
    <property type="term" value="C:bacterial nucleoid"/>
    <property type="evidence" value="ECO:0007669"/>
    <property type="project" value="TreeGrafter"/>
</dbReference>